<feature type="domain" description="TonB-dependent receptor plug" evidence="14">
    <location>
        <begin position="25"/>
        <end position="134"/>
    </location>
</feature>
<evidence type="ECO:0000256" key="4">
    <source>
        <dbReference type="ARBA" id="ARBA00022452"/>
    </source>
</evidence>
<dbReference type="InterPro" id="IPR000531">
    <property type="entry name" value="Beta-barrel_TonB"/>
</dbReference>
<dbReference type="InterPro" id="IPR036942">
    <property type="entry name" value="Beta-barrel_TonB_sf"/>
</dbReference>
<keyword evidence="5 11" id="KW-0812">Transmembrane</keyword>
<keyword evidence="3 11" id="KW-0813">Transport</keyword>
<evidence type="ECO:0000256" key="12">
    <source>
        <dbReference type="RuleBase" id="RU003357"/>
    </source>
</evidence>
<evidence type="ECO:0000256" key="10">
    <source>
        <dbReference type="ARBA" id="ARBA00023237"/>
    </source>
</evidence>
<comment type="similarity">
    <text evidence="2 11 12">Belongs to the TonB-dependent receptor family.</text>
</comment>
<protein>
    <submittedName>
        <fullName evidence="15">TonB-dependent receptor plug domain-containing protein</fullName>
    </submittedName>
</protein>
<dbReference type="Gene3D" id="2.40.170.20">
    <property type="entry name" value="TonB-dependent receptor, beta-barrel domain"/>
    <property type="match status" value="1"/>
</dbReference>
<organism evidence="15 16">
    <name type="scientific">Methylophilus flavus</name>
    <dbReference type="NCBI Taxonomy" id="640084"/>
    <lineage>
        <taxon>Bacteria</taxon>
        <taxon>Pseudomonadati</taxon>
        <taxon>Pseudomonadota</taxon>
        <taxon>Betaproteobacteria</taxon>
        <taxon>Nitrosomonadales</taxon>
        <taxon>Methylophilaceae</taxon>
        <taxon>Methylophilus</taxon>
    </lineage>
</organism>
<dbReference type="InterPro" id="IPR037066">
    <property type="entry name" value="Plug_dom_sf"/>
</dbReference>
<dbReference type="Pfam" id="PF07715">
    <property type="entry name" value="Plug"/>
    <property type="match status" value="1"/>
</dbReference>
<feature type="domain" description="TonB-dependent receptor-like beta-barrel" evidence="13">
    <location>
        <begin position="230"/>
        <end position="588"/>
    </location>
</feature>
<dbReference type="Proteomes" id="UP001597206">
    <property type="component" value="Unassembled WGS sequence"/>
</dbReference>
<keyword evidence="10 11" id="KW-0998">Cell outer membrane</keyword>
<dbReference type="RefSeq" id="WP_379034980.1">
    <property type="nucleotide sequence ID" value="NZ_JBHTLN010000002.1"/>
</dbReference>
<evidence type="ECO:0000256" key="1">
    <source>
        <dbReference type="ARBA" id="ARBA00004571"/>
    </source>
</evidence>
<keyword evidence="8 11" id="KW-0472">Membrane</keyword>
<evidence type="ECO:0000256" key="8">
    <source>
        <dbReference type="ARBA" id="ARBA00023136"/>
    </source>
</evidence>
<keyword evidence="4 11" id="KW-1134">Transmembrane beta strand</keyword>
<keyword evidence="9 15" id="KW-0675">Receptor</keyword>
<dbReference type="InterPro" id="IPR012910">
    <property type="entry name" value="Plug_dom"/>
</dbReference>
<evidence type="ECO:0000259" key="14">
    <source>
        <dbReference type="Pfam" id="PF07715"/>
    </source>
</evidence>
<name>A0ABW3PDR9_9PROT</name>
<evidence type="ECO:0000256" key="3">
    <source>
        <dbReference type="ARBA" id="ARBA00022448"/>
    </source>
</evidence>
<evidence type="ECO:0000256" key="2">
    <source>
        <dbReference type="ARBA" id="ARBA00009810"/>
    </source>
</evidence>
<gene>
    <name evidence="15" type="ORF">ACFQ2T_12700</name>
</gene>
<evidence type="ECO:0000256" key="5">
    <source>
        <dbReference type="ARBA" id="ARBA00022692"/>
    </source>
</evidence>
<dbReference type="Pfam" id="PF00593">
    <property type="entry name" value="TonB_dep_Rec_b-barrel"/>
    <property type="match status" value="1"/>
</dbReference>
<dbReference type="EMBL" id="JBHTLN010000002">
    <property type="protein sequence ID" value="MFD1123372.1"/>
    <property type="molecule type" value="Genomic_DNA"/>
</dbReference>
<sequence length="622" mass="70273">MTDIPFENLVQTEIITASKIGQQISNAPSAVSTVTAEDIRKFGYRSLADIINSMRGLYTTNDRTYTYLGGRGFGRTGDYAGRVMLLIDGYQANDNLYNAGYLGNDGLLDAELIERVEYVSGPGGITYGNGAFYGIINVITKKGNDINGLQTGLDAGSFGSQKERITYGKTFDNGLNVLLSASRFNSDGQTHYYPEFDSPATNNGRSENLDDERNRRFFGKLIFGQWTLSGAFVSRRKSDPTAQFGADFNTNPNWLQDSNGYVDLKYDEDVSEALKASYRTYYGQYQYQSRAVFSGDLYSDKNLGRWWGSEAKFTNTNYINHKLLYGVEYRNDYQQDFYLPDASIENSQYLLSGYAQDEYQWRNNLKLNLGARYDYGGKNATFVSPRLAAIYSANEVTDLKLSYASAFRRPNAYEKYYSDPSFLVPNKNLRKETVNATELVIENHPDNQTKIQNSFFYYTTHNLIATNDIGGTGILQYGNLSDSSTRGADIELDHFWKSGIHLKTSYSWQLAEDSNGQWLVNSPKHLFKSNLSMPLLSNKVYLGVELQSFGRRLTEQRNDIAGYSLMNVTLSSTNLIPHVNLSATVRNLFNRDYAIAASSFNTQETILQDGRNVWVQMVYQWP</sequence>
<evidence type="ECO:0000256" key="9">
    <source>
        <dbReference type="ARBA" id="ARBA00023170"/>
    </source>
</evidence>
<keyword evidence="7 12" id="KW-0798">TonB box</keyword>
<keyword evidence="6" id="KW-0732">Signal</keyword>
<dbReference type="Gene3D" id="2.170.130.10">
    <property type="entry name" value="TonB-dependent receptor, plug domain"/>
    <property type="match status" value="1"/>
</dbReference>
<evidence type="ECO:0000256" key="6">
    <source>
        <dbReference type="ARBA" id="ARBA00022729"/>
    </source>
</evidence>
<dbReference type="PANTHER" id="PTHR30069:SF29">
    <property type="entry name" value="HEMOGLOBIN AND HEMOGLOBIN-HAPTOGLOBIN-BINDING PROTEIN 1-RELATED"/>
    <property type="match status" value="1"/>
</dbReference>
<keyword evidence="16" id="KW-1185">Reference proteome</keyword>
<evidence type="ECO:0000259" key="13">
    <source>
        <dbReference type="Pfam" id="PF00593"/>
    </source>
</evidence>
<comment type="subcellular location">
    <subcellularLocation>
        <location evidence="1 11">Cell outer membrane</location>
        <topology evidence="1 11">Multi-pass membrane protein</topology>
    </subcellularLocation>
</comment>
<dbReference type="SUPFAM" id="SSF56935">
    <property type="entry name" value="Porins"/>
    <property type="match status" value="1"/>
</dbReference>
<dbReference type="InterPro" id="IPR039426">
    <property type="entry name" value="TonB-dep_rcpt-like"/>
</dbReference>
<accession>A0ABW3PDR9</accession>
<evidence type="ECO:0000256" key="7">
    <source>
        <dbReference type="ARBA" id="ARBA00023077"/>
    </source>
</evidence>
<comment type="caution">
    <text evidence="15">The sequence shown here is derived from an EMBL/GenBank/DDBJ whole genome shotgun (WGS) entry which is preliminary data.</text>
</comment>
<evidence type="ECO:0000256" key="11">
    <source>
        <dbReference type="PROSITE-ProRule" id="PRU01360"/>
    </source>
</evidence>
<reference evidence="16" key="1">
    <citation type="journal article" date="2019" name="Int. J. Syst. Evol. Microbiol.">
        <title>The Global Catalogue of Microorganisms (GCM) 10K type strain sequencing project: providing services to taxonomists for standard genome sequencing and annotation.</title>
        <authorList>
            <consortium name="The Broad Institute Genomics Platform"/>
            <consortium name="The Broad Institute Genome Sequencing Center for Infectious Disease"/>
            <person name="Wu L."/>
            <person name="Ma J."/>
        </authorList>
    </citation>
    <scope>NUCLEOTIDE SEQUENCE [LARGE SCALE GENOMIC DNA]</scope>
    <source>
        <strain evidence="16">CCUG 58411</strain>
    </source>
</reference>
<proteinExistence type="inferred from homology"/>
<dbReference type="PANTHER" id="PTHR30069">
    <property type="entry name" value="TONB-DEPENDENT OUTER MEMBRANE RECEPTOR"/>
    <property type="match status" value="1"/>
</dbReference>
<evidence type="ECO:0000313" key="16">
    <source>
        <dbReference type="Proteomes" id="UP001597206"/>
    </source>
</evidence>
<dbReference type="PROSITE" id="PS52016">
    <property type="entry name" value="TONB_DEPENDENT_REC_3"/>
    <property type="match status" value="1"/>
</dbReference>
<evidence type="ECO:0000313" key="15">
    <source>
        <dbReference type="EMBL" id="MFD1123372.1"/>
    </source>
</evidence>